<comment type="caution">
    <text evidence="1">The sequence shown here is derived from an EMBL/GenBank/DDBJ whole genome shotgun (WGS) entry which is preliminary data.</text>
</comment>
<evidence type="ECO:0000313" key="2">
    <source>
        <dbReference type="Proteomes" id="UP000294835"/>
    </source>
</evidence>
<dbReference type="OrthoDB" id="7916272at2"/>
<evidence type="ECO:0000313" key="1">
    <source>
        <dbReference type="EMBL" id="TCP43925.1"/>
    </source>
</evidence>
<dbReference type="Proteomes" id="UP000294835">
    <property type="component" value="Unassembled WGS sequence"/>
</dbReference>
<proteinExistence type="predicted"/>
<gene>
    <name evidence="1" type="ORF">EV662_1018</name>
</gene>
<sequence length="86" mass="8739">MSDRFQSHAAGLESPGAFLAAVTPDDEADLATASRALCVAQSGEVRATTVGGTTETVYIAAGVAFPIRVARVWATGTTAAGIVSIW</sequence>
<accession>A0A4R2QAS5</accession>
<dbReference type="EMBL" id="SLXP01000001">
    <property type="protein sequence ID" value="TCP43925.1"/>
    <property type="molecule type" value="Genomic_DNA"/>
</dbReference>
<organism evidence="1 2">
    <name type="scientific">Rhodovulum marinum</name>
    <dbReference type="NCBI Taxonomy" id="320662"/>
    <lineage>
        <taxon>Bacteria</taxon>
        <taxon>Pseudomonadati</taxon>
        <taxon>Pseudomonadota</taxon>
        <taxon>Alphaproteobacteria</taxon>
        <taxon>Rhodobacterales</taxon>
        <taxon>Paracoccaceae</taxon>
        <taxon>Rhodovulum</taxon>
    </lineage>
</organism>
<reference evidence="1 2" key="1">
    <citation type="submission" date="2019-03" db="EMBL/GenBank/DDBJ databases">
        <title>Genomic Encyclopedia of Type Strains, Phase IV (KMG-IV): sequencing the most valuable type-strain genomes for metagenomic binning, comparative biology and taxonomic classification.</title>
        <authorList>
            <person name="Goeker M."/>
        </authorList>
    </citation>
    <scope>NUCLEOTIDE SEQUENCE [LARGE SCALE GENOMIC DNA]</scope>
    <source>
        <strain evidence="1 2">DSM 18063</strain>
    </source>
</reference>
<name>A0A4R2QAS5_9RHOB</name>
<protein>
    <submittedName>
        <fullName evidence="1">Uncharacterized protein</fullName>
    </submittedName>
</protein>
<dbReference type="RefSeq" id="WP_132460091.1">
    <property type="nucleotide sequence ID" value="NZ_SLXP01000001.1"/>
</dbReference>
<keyword evidence="2" id="KW-1185">Reference proteome</keyword>
<dbReference type="AlphaFoldDB" id="A0A4R2QAS5"/>